<dbReference type="EMBL" id="GL883077">
    <property type="protein sequence ID" value="EGF92135.1"/>
    <property type="molecule type" value="Genomic_DNA"/>
</dbReference>
<dbReference type="OrthoDB" id="5705574at2"/>
<evidence type="ECO:0000313" key="2">
    <source>
        <dbReference type="EMBL" id="EGF92135.1"/>
    </source>
</evidence>
<dbReference type="PANTHER" id="PTHR43319">
    <property type="entry name" value="BETA-LACTAMASE-RELATED"/>
    <property type="match status" value="1"/>
</dbReference>
<evidence type="ECO:0000259" key="1">
    <source>
        <dbReference type="Pfam" id="PF00144"/>
    </source>
</evidence>
<dbReference type="STRING" id="715226.ABI_05680"/>
<dbReference type="RefSeq" id="WP_006271305.1">
    <property type="nucleotide sequence ID" value="NZ_GL883077.1"/>
</dbReference>
<reference evidence="3" key="1">
    <citation type="submission" date="2011-03" db="EMBL/GenBank/DDBJ databases">
        <title>Draft genome sequence of Brevundimonas diminuta.</title>
        <authorList>
            <person name="Brown P.J.B."/>
            <person name="Buechlein A."/>
            <person name="Hemmerich C."/>
            <person name="Brun Y.V."/>
        </authorList>
    </citation>
    <scope>NUCLEOTIDE SEQUENCE [LARGE SCALE GENOMIC DNA]</scope>
    <source>
        <strain evidence="3">C19</strain>
    </source>
</reference>
<dbReference type="eggNOG" id="COG1680">
    <property type="taxonomic scope" value="Bacteria"/>
</dbReference>
<dbReference type="Proteomes" id="UP000006512">
    <property type="component" value="Unassembled WGS sequence"/>
</dbReference>
<dbReference type="InterPro" id="IPR052907">
    <property type="entry name" value="Beta-lactamase/esterase"/>
</dbReference>
<sequence length="375" mass="39799">MVDISGVCPEPFSRVKDAFAALFESGQERGARFTAVIAGQTVVDLYAGSADRDGAQPFNANTLTPIFSTGKAVMALMIARLVDKGKLDYDAAVSHYWPEFGQAGKSRITVGQLMSHQHGLPGFSPAQPDPAIWFDPQATIDALCKQTPMWTPGTASGYTPIAGGYLIGELFRRIDGRTLGSALREDIATRFGLDLFIGTPDSEVPRIAALQKPPAAPDLGTIDKIKQAAFLDRGSAPAGRGSDVWRRAEIPSANMHASALGLAKLLNAVANGGLLDGKAIISPKGIELATRERIIGQDKVLPFKLSWGAGFLRNKGIGIYGPNANAVGHSGWGGSCVMADPERTLSAAYVMNKQSVHLIGDPRPVKLIDTLYSCL</sequence>
<dbReference type="SUPFAM" id="SSF56601">
    <property type="entry name" value="beta-lactamase/transpeptidase-like"/>
    <property type="match status" value="1"/>
</dbReference>
<protein>
    <submittedName>
        <fullName evidence="2">Beta-lactamase family protein</fullName>
    </submittedName>
</protein>
<dbReference type="HOGENOM" id="CLU_035614_3_0_5"/>
<dbReference type="InterPro" id="IPR012338">
    <property type="entry name" value="Beta-lactam/transpept-like"/>
</dbReference>
<proteinExistence type="predicted"/>
<keyword evidence="3" id="KW-1185">Reference proteome</keyword>
<dbReference type="AlphaFoldDB" id="F4QKI3"/>
<gene>
    <name evidence="2" type="ORF">ABI_05680</name>
</gene>
<organism evidence="2 3">
    <name type="scientific">Asticcacaulis biprosthecium C19</name>
    <dbReference type="NCBI Taxonomy" id="715226"/>
    <lineage>
        <taxon>Bacteria</taxon>
        <taxon>Pseudomonadati</taxon>
        <taxon>Pseudomonadota</taxon>
        <taxon>Alphaproteobacteria</taxon>
        <taxon>Caulobacterales</taxon>
        <taxon>Caulobacteraceae</taxon>
        <taxon>Asticcacaulis</taxon>
    </lineage>
</organism>
<name>F4QKI3_9CAUL</name>
<dbReference type="PANTHER" id="PTHR43319:SF3">
    <property type="entry name" value="BETA-LACTAMASE-RELATED DOMAIN-CONTAINING PROTEIN"/>
    <property type="match status" value="1"/>
</dbReference>
<dbReference type="Gene3D" id="3.40.710.10">
    <property type="entry name" value="DD-peptidase/beta-lactamase superfamily"/>
    <property type="match status" value="1"/>
</dbReference>
<feature type="domain" description="Beta-lactamase-related" evidence="1">
    <location>
        <begin position="17"/>
        <end position="355"/>
    </location>
</feature>
<accession>F4QKI3</accession>
<dbReference type="InterPro" id="IPR001466">
    <property type="entry name" value="Beta-lactam-related"/>
</dbReference>
<evidence type="ECO:0000313" key="3">
    <source>
        <dbReference type="Proteomes" id="UP000006512"/>
    </source>
</evidence>
<dbReference type="Pfam" id="PF00144">
    <property type="entry name" value="Beta-lactamase"/>
    <property type="match status" value="1"/>
</dbReference>